<reference evidence="2 3" key="1">
    <citation type="submission" date="2024-05" db="EMBL/GenBank/DDBJ databases">
        <title>Culex pipiens pipiens assembly and annotation.</title>
        <authorList>
            <person name="Alout H."/>
            <person name="Durand T."/>
        </authorList>
    </citation>
    <scope>NUCLEOTIDE SEQUENCE [LARGE SCALE GENOMIC DNA]</scope>
    <source>
        <strain evidence="2">HA-2024</strain>
        <tissue evidence="2">Whole body</tissue>
    </source>
</reference>
<name>A0ABD1CT99_CULPP</name>
<gene>
    <name evidence="2" type="ORF">pipiens_014749</name>
</gene>
<sequence>MTGRIFFLRYPQLYDFFMKELEIASQIISKGARSKKLHPLLLLLSRLYPSALEGSESNLKLSQILVRCQNVIFMEDDQFLDDLHNIVDYFAKVSG</sequence>
<dbReference type="InterPro" id="IPR051954">
    <property type="entry name" value="tRNA_methyltransferase_THADA"/>
</dbReference>
<dbReference type="InterPro" id="IPR056842">
    <property type="entry name" value="THADA-like_TPR_C"/>
</dbReference>
<evidence type="ECO:0000313" key="3">
    <source>
        <dbReference type="Proteomes" id="UP001562425"/>
    </source>
</evidence>
<dbReference type="EMBL" id="JBEHCU010009574">
    <property type="protein sequence ID" value="KAL1379649.1"/>
    <property type="molecule type" value="Genomic_DNA"/>
</dbReference>
<dbReference type="Pfam" id="PF25151">
    <property type="entry name" value="TPR_Trm732_C"/>
    <property type="match status" value="1"/>
</dbReference>
<organism evidence="2 3">
    <name type="scientific">Culex pipiens pipiens</name>
    <name type="common">Northern house mosquito</name>
    <dbReference type="NCBI Taxonomy" id="38569"/>
    <lineage>
        <taxon>Eukaryota</taxon>
        <taxon>Metazoa</taxon>
        <taxon>Ecdysozoa</taxon>
        <taxon>Arthropoda</taxon>
        <taxon>Hexapoda</taxon>
        <taxon>Insecta</taxon>
        <taxon>Pterygota</taxon>
        <taxon>Neoptera</taxon>
        <taxon>Endopterygota</taxon>
        <taxon>Diptera</taxon>
        <taxon>Nematocera</taxon>
        <taxon>Culicoidea</taxon>
        <taxon>Culicidae</taxon>
        <taxon>Culicinae</taxon>
        <taxon>Culicini</taxon>
        <taxon>Culex</taxon>
        <taxon>Culex</taxon>
    </lineage>
</organism>
<evidence type="ECO:0000259" key="1">
    <source>
        <dbReference type="Pfam" id="PF25151"/>
    </source>
</evidence>
<accession>A0ABD1CT99</accession>
<dbReference type="PANTHER" id="PTHR14387:SF7">
    <property type="entry name" value="THYROID ADENOMA-ASSOCIATED PROTEIN"/>
    <property type="match status" value="1"/>
</dbReference>
<dbReference type="AlphaFoldDB" id="A0ABD1CT99"/>
<evidence type="ECO:0000313" key="2">
    <source>
        <dbReference type="EMBL" id="KAL1379649.1"/>
    </source>
</evidence>
<feature type="domain" description="tRNA (32-2'-O)-methyltransferase regulator THADA-like C-terminal TPR repeats region" evidence="1">
    <location>
        <begin position="1"/>
        <end position="64"/>
    </location>
</feature>
<comment type="caution">
    <text evidence="2">The sequence shown here is derived from an EMBL/GenBank/DDBJ whole genome shotgun (WGS) entry which is preliminary data.</text>
</comment>
<proteinExistence type="predicted"/>
<dbReference type="Proteomes" id="UP001562425">
    <property type="component" value="Unassembled WGS sequence"/>
</dbReference>
<dbReference type="PANTHER" id="PTHR14387">
    <property type="entry name" value="THADA/DEATH RECEPTOR INTERACTING PROTEIN"/>
    <property type="match status" value="1"/>
</dbReference>
<keyword evidence="3" id="KW-1185">Reference proteome</keyword>
<protein>
    <recommendedName>
        <fullName evidence="1">tRNA (32-2'-O)-methyltransferase regulator THADA-like C-terminal TPR repeats region domain-containing protein</fullName>
    </recommendedName>
</protein>